<dbReference type="AlphaFoldDB" id="A0A0R1MRL5"/>
<dbReference type="Gene3D" id="1.20.120.330">
    <property type="entry name" value="Nucleotidyltransferases domain 2"/>
    <property type="match status" value="1"/>
</dbReference>
<evidence type="ECO:0000313" key="1">
    <source>
        <dbReference type="EMBL" id="KRL09993.1"/>
    </source>
</evidence>
<dbReference type="SUPFAM" id="SSF81301">
    <property type="entry name" value="Nucleotidyltransferase"/>
    <property type="match status" value="1"/>
</dbReference>
<dbReference type="PATRIC" id="fig|1423792.3.peg.1058"/>
<protein>
    <submittedName>
        <fullName evidence="1">Uncharacterized protein</fullName>
    </submittedName>
</protein>
<proteinExistence type="predicted"/>
<dbReference type="SUPFAM" id="SSF81631">
    <property type="entry name" value="PAP/OAS1 substrate-binding domain"/>
    <property type="match status" value="1"/>
</dbReference>
<accession>A0A0R1MRL5</accession>
<gene>
    <name evidence="1" type="ORF">FD09_GL001036</name>
</gene>
<evidence type="ECO:0000313" key="2">
    <source>
        <dbReference type="Proteomes" id="UP000051330"/>
    </source>
</evidence>
<keyword evidence="2" id="KW-1185">Reference proteome</keyword>
<sequence>MNPVMSETPSVMLAKVIGLAETDDNVAAIGVEGSLNNPTAVKDAWQDLDVTLFVHQVRPALAQPYLALFGTPTIVQHLHEPGLFGGGDEYWETFLTRYPGTQRMDLKLAPASVVQAYLDDDQLNAIVWRRGSGRITPRPTSAASHWLAIPRQAEFAAHVNEFYWIAGYVVKGLARGQFNLCGRAFWPEFATGIAMVAGLPRNAGPAWPI</sequence>
<organism evidence="1 2">
    <name type="scientific">Schleiferilactobacillus perolens DSM 12744</name>
    <dbReference type="NCBI Taxonomy" id="1423792"/>
    <lineage>
        <taxon>Bacteria</taxon>
        <taxon>Bacillati</taxon>
        <taxon>Bacillota</taxon>
        <taxon>Bacilli</taxon>
        <taxon>Lactobacillales</taxon>
        <taxon>Lactobacillaceae</taxon>
        <taxon>Schleiferilactobacillus</taxon>
    </lineage>
</organism>
<reference evidence="1 2" key="1">
    <citation type="journal article" date="2015" name="Genome Announc.">
        <title>Expanding the biotechnology potential of lactobacilli through comparative genomics of 213 strains and associated genera.</title>
        <authorList>
            <person name="Sun Z."/>
            <person name="Harris H.M."/>
            <person name="McCann A."/>
            <person name="Guo C."/>
            <person name="Argimon S."/>
            <person name="Zhang W."/>
            <person name="Yang X."/>
            <person name="Jeffery I.B."/>
            <person name="Cooney J.C."/>
            <person name="Kagawa T.F."/>
            <person name="Liu W."/>
            <person name="Song Y."/>
            <person name="Salvetti E."/>
            <person name="Wrobel A."/>
            <person name="Rasinkangas P."/>
            <person name="Parkhill J."/>
            <person name="Rea M.C."/>
            <person name="O'Sullivan O."/>
            <person name="Ritari J."/>
            <person name="Douillard F.P."/>
            <person name="Paul Ross R."/>
            <person name="Yang R."/>
            <person name="Briner A.E."/>
            <person name="Felis G.E."/>
            <person name="de Vos W.M."/>
            <person name="Barrangou R."/>
            <person name="Klaenhammer T.R."/>
            <person name="Caufield P.W."/>
            <person name="Cui Y."/>
            <person name="Zhang H."/>
            <person name="O'Toole P.W."/>
        </authorList>
    </citation>
    <scope>NUCLEOTIDE SEQUENCE [LARGE SCALE GENOMIC DNA]</scope>
    <source>
        <strain evidence="1 2">DSM 12744</strain>
    </source>
</reference>
<dbReference type="STRING" id="1423792.FD09_GL001036"/>
<dbReference type="EMBL" id="AZEC01000016">
    <property type="protein sequence ID" value="KRL09993.1"/>
    <property type="molecule type" value="Genomic_DNA"/>
</dbReference>
<comment type="caution">
    <text evidence="1">The sequence shown here is derived from an EMBL/GenBank/DDBJ whole genome shotgun (WGS) entry which is preliminary data.</text>
</comment>
<dbReference type="Proteomes" id="UP000051330">
    <property type="component" value="Unassembled WGS sequence"/>
</dbReference>
<name>A0A0R1MRL5_9LACO</name>
<dbReference type="InterPro" id="IPR007530">
    <property type="entry name" value="Aminoglycoside_adenylylTfrase"/>
</dbReference>
<dbReference type="Gene3D" id="3.30.460.10">
    <property type="entry name" value="Beta Polymerase, domain 2"/>
    <property type="match status" value="1"/>
</dbReference>
<dbReference type="Pfam" id="PF04439">
    <property type="entry name" value="Adenyl_transf"/>
    <property type="match status" value="1"/>
</dbReference>
<dbReference type="InterPro" id="IPR043519">
    <property type="entry name" value="NT_sf"/>
</dbReference>